<evidence type="ECO:0000256" key="6">
    <source>
        <dbReference type="ARBA" id="ARBA00022801"/>
    </source>
</evidence>
<evidence type="ECO:0000256" key="1">
    <source>
        <dbReference type="ARBA" id="ARBA00004651"/>
    </source>
</evidence>
<dbReference type="GO" id="GO:0005886">
    <property type="term" value="C:plasma membrane"/>
    <property type="evidence" value="ECO:0007669"/>
    <property type="project" value="UniProtKB-SubCell"/>
</dbReference>
<evidence type="ECO:0000313" key="13">
    <source>
        <dbReference type="Proteomes" id="UP000077852"/>
    </source>
</evidence>
<accession>A0AA91DMX4</accession>
<comment type="catalytic activity">
    <reaction evidence="9">
        <text>3',3'-c-di-GMP + H2O = 5'-phosphoguanylyl(3'-&gt;5')guanosine + H(+)</text>
        <dbReference type="Rhea" id="RHEA:24902"/>
        <dbReference type="ChEBI" id="CHEBI:15377"/>
        <dbReference type="ChEBI" id="CHEBI:15378"/>
        <dbReference type="ChEBI" id="CHEBI:58754"/>
        <dbReference type="ChEBI" id="CHEBI:58805"/>
        <dbReference type="EC" id="3.1.4.52"/>
    </reaction>
</comment>
<feature type="transmembrane region" description="Helical" evidence="10">
    <location>
        <begin position="261"/>
        <end position="282"/>
    </location>
</feature>
<dbReference type="PROSITE" id="PS50883">
    <property type="entry name" value="EAL"/>
    <property type="match status" value="1"/>
</dbReference>
<comment type="subcellular location">
    <subcellularLocation>
        <location evidence="1">Cell membrane</location>
        <topology evidence="1">Multi-pass membrane protein</topology>
    </subcellularLocation>
</comment>
<proteinExistence type="predicted"/>
<dbReference type="InterPro" id="IPR001633">
    <property type="entry name" value="EAL_dom"/>
</dbReference>
<evidence type="ECO:0000259" key="11">
    <source>
        <dbReference type="PROSITE" id="PS50883"/>
    </source>
</evidence>
<dbReference type="SMART" id="SM00052">
    <property type="entry name" value="EAL"/>
    <property type="match status" value="1"/>
</dbReference>
<dbReference type="EC" id="3.1.4.52" evidence="2"/>
<dbReference type="PANTHER" id="PTHR33121">
    <property type="entry name" value="CYCLIC DI-GMP PHOSPHODIESTERASE PDEF"/>
    <property type="match status" value="1"/>
</dbReference>
<organism evidence="12 13">
    <name type="scientific">Variovorax paradoxus</name>
    <dbReference type="NCBI Taxonomy" id="34073"/>
    <lineage>
        <taxon>Bacteria</taxon>
        <taxon>Pseudomonadati</taxon>
        <taxon>Pseudomonadota</taxon>
        <taxon>Betaproteobacteria</taxon>
        <taxon>Burkholderiales</taxon>
        <taxon>Comamonadaceae</taxon>
        <taxon>Variovorax</taxon>
    </lineage>
</organism>
<evidence type="ECO:0000256" key="2">
    <source>
        <dbReference type="ARBA" id="ARBA00012282"/>
    </source>
</evidence>
<dbReference type="CDD" id="cd01948">
    <property type="entry name" value="EAL"/>
    <property type="match status" value="1"/>
</dbReference>
<feature type="transmembrane region" description="Helical" evidence="10">
    <location>
        <begin position="34"/>
        <end position="56"/>
    </location>
</feature>
<dbReference type="InterPro" id="IPR035919">
    <property type="entry name" value="EAL_sf"/>
</dbReference>
<keyword evidence="7 10" id="KW-1133">Transmembrane helix</keyword>
<evidence type="ECO:0000256" key="4">
    <source>
        <dbReference type="ARBA" id="ARBA00022636"/>
    </source>
</evidence>
<evidence type="ECO:0000256" key="5">
    <source>
        <dbReference type="ARBA" id="ARBA00022692"/>
    </source>
</evidence>
<evidence type="ECO:0000256" key="10">
    <source>
        <dbReference type="SAM" id="Phobius"/>
    </source>
</evidence>
<evidence type="ECO:0000256" key="8">
    <source>
        <dbReference type="ARBA" id="ARBA00023136"/>
    </source>
</evidence>
<gene>
    <name evidence="12" type="ORF">A3K87_20770</name>
</gene>
<protein>
    <recommendedName>
        <fullName evidence="2">cyclic-guanylate-specific phosphodiesterase</fullName>
        <ecNumber evidence="2">3.1.4.52</ecNumber>
    </recommendedName>
</protein>
<feature type="domain" description="EAL" evidence="11">
    <location>
        <begin position="289"/>
        <end position="541"/>
    </location>
</feature>
<dbReference type="Gene3D" id="3.20.20.450">
    <property type="entry name" value="EAL domain"/>
    <property type="match status" value="1"/>
</dbReference>
<dbReference type="Pfam" id="PF00563">
    <property type="entry name" value="EAL"/>
    <property type="match status" value="1"/>
</dbReference>
<dbReference type="PANTHER" id="PTHR33121:SF81">
    <property type="entry name" value="CYCLIC DI-GMP PHOSPHODIESTERASE PDEB-RELATED"/>
    <property type="match status" value="1"/>
</dbReference>
<dbReference type="RefSeq" id="WP_081269191.1">
    <property type="nucleotide sequence ID" value="NZ_LVHG01000056.1"/>
</dbReference>
<evidence type="ECO:0000313" key="12">
    <source>
        <dbReference type="EMBL" id="OAK61371.1"/>
    </source>
</evidence>
<comment type="caution">
    <text evidence="12">The sequence shown here is derived from an EMBL/GenBank/DDBJ whole genome shotgun (WGS) entry which is preliminary data.</text>
</comment>
<dbReference type="Proteomes" id="UP000077852">
    <property type="component" value="Unassembled WGS sequence"/>
</dbReference>
<keyword evidence="6" id="KW-0378">Hydrolase</keyword>
<evidence type="ECO:0000256" key="7">
    <source>
        <dbReference type="ARBA" id="ARBA00022989"/>
    </source>
</evidence>
<dbReference type="InterPro" id="IPR024744">
    <property type="entry name" value="CSS-motif_dom"/>
</dbReference>
<keyword evidence="8 10" id="KW-0472">Membrane</keyword>
<reference evidence="12 13" key="1">
    <citation type="submission" date="2016-03" db="EMBL/GenBank/DDBJ databases">
        <title>Genome sequence of Variovorax paradoxus KB5.</title>
        <authorList>
            <person name="Jeong H."/>
            <person name="Hong C.E."/>
            <person name="Jo S.H."/>
            <person name="Park J.M."/>
        </authorList>
    </citation>
    <scope>NUCLEOTIDE SEQUENCE [LARGE SCALE GENOMIC DNA]</scope>
    <source>
        <strain evidence="12 13">KB5</strain>
    </source>
</reference>
<keyword evidence="4" id="KW-0973">c-di-GMP</keyword>
<dbReference type="SUPFAM" id="SSF141868">
    <property type="entry name" value="EAL domain-like"/>
    <property type="match status" value="1"/>
</dbReference>
<keyword evidence="3" id="KW-1003">Cell membrane</keyword>
<dbReference type="InterPro" id="IPR050706">
    <property type="entry name" value="Cyclic-di-GMP_PDE-like"/>
</dbReference>
<evidence type="ECO:0000256" key="9">
    <source>
        <dbReference type="ARBA" id="ARBA00034290"/>
    </source>
</evidence>
<dbReference type="Pfam" id="PF12792">
    <property type="entry name" value="CSS-motif"/>
    <property type="match status" value="1"/>
</dbReference>
<sequence length="565" mass="61411">MSRADFHPSNSTISRRDNDPEASVLGQMVSNRRRIIACSALGIVVTIAVLCAFLIADEQRKIRTAAATVISRPLERVAEVNAAFAELHALDAQPCSATHLEALRSIAFRSAIIRDVVYQGEGAGPRCNGNIGAAASSLPSDSPDFTTETGRRIWRNVDLPLSPGVKSTLVKEGAYELLIAPEKQPATVEDGRYALSVVLLNSATGTMLVVRGADPGIAQPLLISGSTYWLRGDIISVACLPGQVTCYVLKARGLAVLMSNLMLLIFTGILAGIGVALGVASWSARGYRMRTIDALLREAVAKKELFMHYQPIVDNRTGEAVSAEALMRWTLKTGESVSPAVFIPIAEANDLIGKLTLLALQRVSEDFGDFLRTHKNFKISVNVVPADMMDSSFHQSLQHHFVEAGIAPTQLAFELTERTSARLESAVTVMLELGGRGHEIYIDDFGTGYANLSYLSDLKVDKIKLDKKFTDTVGTGTLRERIVPSVIELARELGVEIIVEGVESNAQVEYFRDRGVHLMQGWFYARPLPAEALIRTLEAAQAHSNASPWAGQFRRFAEVCCGEES</sequence>
<keyword evidence="5 10" id="KW-0812">Transmembrane</keyword>
<dbReference type="GO" id="GO:0071111">
    <property type="term" value="F:cyclic-guanylate-specific phosphodiesterase activity"/>
    <property type="evidence" value="ECO:0007669"/>
    <property type="project" value="UniProtKB-EC"/>
</dbReference>
<dbReference type="EMBL" id="LVHG01000056">
    <property type="protein sequence ID" value="OAK61371.1"/>
    <property type="molecule type" value="Genomic_DNA"/>
</dbReference>
<dbReference type="AlphaFoldDB" id="A0AA91DMX4"/>
<evidence type="ECO:0000256" key="3">
    <source>
        <dbReference type="ARBA" id="ARBA00022475"/>
    </source>
</evidence>
<name>A0AA91DMX4_VARPD</name>